<reference evidence="1" key="1">
    <citation type="submission" date="2018-11" db="EMBL/GenBank/DDBJ databases">
        <title>The sequence and de novo assembly of Larimichthys crocea genome using PacBio and Hi-C technologies.</title>
        <authorList>
            <person name="Xu P."/>
            <person name="Chen B."/>
            <person name="Zhou Z."/>
            <person name="Ke Q."/>
            <person name="Wu Y."/>
            <person name="Bai H."/>
            <person name="Pu F."/>
        </authorList>
    </citation>
    <scope>NUCLEOTIDE SEQUENCE</scope>
    <source>
        <tissue evidence="1">Muscle</tissue>
    </source>
</reference>
<gene>
    <name evidence="1" type="ORF">E3U43_017274</name>
</gene>
<protein>
    <submittedName>
        <fullName evidence="1">Uncharacterized protein</fullName>
    </submittedName>
</protein>
<dbReference type="EMBL" id="CM011685">
    <property type="protein sequence ID" value="TMS12316.1"/>
    <property type="molecule type" value="Genomic_DNA"/>
</dbReference>
<proteinExistence type="predicted"/>
<dbReference type="Proteomes" id="UP000793456">
    <property type="component" value="Chromosome XII"/>
</dbReference>
<name>A0ACD3R040_LARCR</name>
<organism evidence="1 2">
    <name type="scientific">Larimichthys crocea</name>
    <name type="common">Large yellow croaker</name>
    <name type="synonym">Pseudosciaena crocea</name>
    <dbReference type="NCBI Taxonomy" id="215358"/>
    <lineage>
        <taxon>Eukaryota</taxon>
        <taxon>Metazoa</taxon>
        <taxon>Chordata</taxon>
        <taxon>Craniata</taxon>
        <taxon>Vertebrata</taxon>
        <taxon>Euteleostomi</taxon>
        <taxon>Actinopterygii</taxon>
        <taxon>Neopterygii</taxon>
        <taxon>Teleostei</taxon>
        <taxon>Neoteleostei</taxon>
        <taxon>Acanthomorphata</taxon>
        <taxon>Eupercaria</taxon>
        <taxon>Sciaenidae</taxon>
        <taxon>Larimichthys</taxon>
    </lineage>
</organism>
<sequence length="444" mass="49114">MEDGAVLDQTEDEELPPQDQDGDPGDEWDTDLETDDATSRRQCLSRAELYLQACQEIGVHPVSSFLRNLNETSLNLNHYGVGPLGAKALARALGEDRVITHLELEDNTLGATGTHYLMEMLILNNSIESLNLSNNQLQRKGAKIVSTMLADNYKIKSIKLSGNEFGDSAIKYIAEVLKGDYVVTELDLSNNKFYDAGGEYLGHMLGSNLGIEDLNLSWNHLSMRGAAAVCAALKLNSTLKHLHLSWNGFGHFGTEKLGQALKQNSTLVLLDLSCNHIDDEAVTLLCQGLAANNTLRVLKLSPNPITNVGALTLLTTVKNNKNSAVEEIDISSVFVCEAFVELLEEARQRRPALDVRYSVMSSVTRNISALQVFQKFLKMKNETIMDFFQALDKEGTMKVSTSAFRTAVKEANVPLDQRQLEWLVKKFDKSCSATIMYSQFAELS</sequence>
<comment type="caution">
    <text evidence="1">The sequence shown here is derived from an EMBL/GenBank/DDBJ whole genome shotgun (WGS) entry which is preliminary data.</text>
</comment>
<evidence type="ECO:0000313" key="2">
    <source>
        <dbReference type="Proteomes" id="UP000793456"/>
    </source>
</evidence>
<accession>A0ACD3R040</accession>
<evidence type="ECO:0000313" key="1">
    <source>
        <dbReference type="EMBL" id="TMS12316.1"/>
    </source>
</evidence>
<keyword evidence="2" id="KW-1185">Reference proteome</keyword>